<protein>
    <submittedName>
        <fullName evidence="1">YdeI/OmpD-associated family protein</fullName>
    </submittedName>
</protein>
<dbReference type="AlphaFoldDB" id="A0AAE3M152"/>
<dbReference type="RefSeq" id="WP_301188859.1">
    <property type="nucleotide sequence ID" value="NZ_JAPDPJ010000002.1"/>
</dbReference>
<dbReference type="EMBL" id="JAPDPJ010000002">
    <property type="protein sequence ID" value="MCW3785287.1"/>
    <property type="molecule type" value="Genomic_DNA"/>
</dbReference>
<accession>A0AAE3M152</accession>
<organism evidence="1 2">
    <name type="scientific">Plebeiibacterium sediminum</name>
    <dbReference type="NCBI Taxonomy" id="2992112"/>
    <lineage>
        <taxon>Bacteria</taxon>
        <taxon>Pseudomonadati</taxon>
        <taxon>Bacteroidota</taxon>
        <taxon>Bacteroidia</taxon>
        <taxon>Marinilabiliales</taxon>
        <taxon>Marinilabiliaceae</taxon>
        <taxon>Plebeiibacterium</taxon>
    </lineage>
</organism>
<dbReference type="Pfam" id="PF13376">
    <property type="entry name" value="OmdA"/>
    <property type="match status" value="1"/>
</dbReference>
<comment type="caution">
    <text evidence="1">The sequence shown here is derived from an EMBL/GenBank/DDBJ whole genome shotgun (WGS) entry which is preliminary data.</text>
</comment>
<gene>
    <name evidence="1" type="ORF">OM075_02355</name>
</gene>
<sequence>MNTEIEEFCPVNKDDWRNWLEKNHKNKDGVWLIIYKKSYVSPNLNWSEAVDQALCFGWIDGIKRPIDGDKYKQYFCKRKDNSTWSKINKEKIERLLKLGLVTKAGVRSINIAKDNGSWSIIDSVENLNIPDDLEQAFNNMPGSKDFFMSLSKSFRKGILQWIVLAKRPETRKKRIQETVQSALLNMKPKQFR</sequence>
<dbReference type="Proteomes" id="UP001209229">
    <property type="component" value="Unassembled WGS sequence"/>
</dbReference>
<reference evidence="1" key="1">
    <citation type="submission" date="2022-10" db="EMBL/GenBank/DDBJ databases">
        <authorList>
            <person name="Yu W.X."/>
        </authorList>
    </citation>
    <scope>NUCLEOTIDE SEQUENCE</scope>
    <source>
        <strain evidence="1">AAT</strain>
    </source>
</reference>
<keyword evidence="2" id="KW-1185">Reference proteome</keyword>
<proteinExistence type="predicted"/>
<name>A0AAE3M152_9BACT</name>
<evidence type="ECO:0000313" key="2">
    <source>
        <dbReference type="Proteomes" id="UP001209229"/>
    </source>
</evidence>
<evidence type="ECO:0000313" key="1">
    <source>
        <dbReference type="EMBL" id="MCW3785287.1"/>
    </source>
</evidence>